<feature type="region of interest" description="Disordered" evidence="1">
    <location>
        <begin position="175"/>
        <end position="249"/>
    </location>
</feature>
<feature type="region of interest" description="Disordered" evidence="1">
    <location>
        <begin position="261"/>
        <end position="301"/>
    </location>
</feature>
<feature type="compositionally biased region" description="Basic and acidic residues" evidence="1">
    <location>
        <begin position="23"/>
        <end position="33"/>
    </location>
</feature>
<sequence length="301" mass="33321">MPLYKLTEKRLKKRQREDEDGITELKAKMRAMGEEIGDSEDEMDSESDDSEEEGSEDDEEEPGEGAAGEISGSDDMEEDEEEEGEEESGSDEDEDEDEDEDGPIPMTPSEALTVPIYTPTTIPTDSDSEGEDEGGVGARPKIKLCILCPGKILKNEHMVKVHLDSGAHKRAVKRYSSYLSANPPGKTDDPRKIARSLVPSAPAPALKSNKAKPTPNIKTEEDKKGEKKKQPSKKGLSATARGNSKQARVIAKIEERLAKEEVDPKSGEGMEGLNRKMRRELFRRLKTKEEGEGHKEKKQKN</sequence>
<accession>A0ABR5BJ40</accession>
<feature type="region of interest" description="Disordered" evidence="1">
    <location>
        <begin position="1"/>
        <end position="141"/>
    </location>
</feature>
<feature type="compositionally biased region" description="Basic and acidic residues" evidence="1">
    <location>
        <begin position="218"/>
        <end position="229"/>
    </location>
</feature>
<evidence type="ECO:0000256" key="1">
    <source>
        <dbReference type="SAM" id="MobiDB-lite"/>
    </source>
</evidence>
<feature type="compositionally biased region" description="Basic and acidic residues" evidence="1">
    <location>
        <begin position="279"/>
        <end position="295"/>
    </location>
</feature>
<dbReference type="Proteomes" id="UP000053800">
    <property type="component" value="Unassembled WGS sequence"/>
</dbReference>
<evidence type="ECO:0008006" key="4">
    <source>
        <dbReference type="Google" id="ProtNLM"/>
    </source>
</evidence>
<keyword evidence="3" id="KW-1185">Reference proteome</keyword>
<evidence type="ECO:0000313" key="3">
    <source>
        <dbReference type="Proteomes" id="UP000053800"/>
    </source>
</evidence>
<feature type="compositionally biased region" description="Acidic residues" evidence="1">
    <location>
        <begin position="72"/>
        <end position="102"/>
    </location>
</feature>
<feature type="compositionally biased region" description="Acidic residues" evidence="1">
    <location>
        <begin position="35"/>
        <end position="63"/>
    </location>
</feature>
<reference evidence="2 3" key="1">
    <citation type="submission" date="2015-01" db="EMBL/GenBank/DDBJ databases">
        <title>The Genome Sequence of Cryptococcus gattii CA1873.</title>
        <authorList>
            <consortium name="The Broad Institute Genomics Platform"/>
            <person name="Cuomo C."/>
            <person name="Litvintseva A."/>
            <person name="Chen Y."/>
            <person name="Heitman J."/>
            <person name="Sun S."/>
            <person name="Springer D."/>
            <person name="Dromer F."/>
            <person name="Young S."/>
            <person name="Zeng Q."/>
            <person name="Gargeya S."/>
            <person name="Abouelleil A."/>
            <person name="Alvarado L."/>
            <person name="Chapman S.B."/>
            <person name="Gainer-Dewar J."/>
            <person name="Goldberg J."/>
            <person name="Griggs A."/>
            <person name="Gujja S."/>
            <person name="Hansen M."/>
            <person name="Howarth C."/>
            <person name="Imamovic A."/>
            <person name="Larimer J."/>
            <person name="Murphy C."/>
            <person name="Naylor J."/>
            <person name="Pearson M."/>
            <person name="Priest M."/>
            <person name="Roberts A."/>
            <person name="Saif S."/>
            <person name="Shea T."/>
            <person name="Sykes S."/>
            <person name="Wortman J."/>
            <person name="Nusbaum C."/>
            <person name="Birren B."/>
        </authorList>
    </citation>
    <scope>NUCLEOTIDE SEQUENCE [LARGE SCALE GENOMIC DNA]</scope>
    <source>
        <strain evidence="2 3">CA1873</strain>
    </source>
</reference>
<proteinExistence type="predicted"/>
<feature type="compositionally biased region" description="Low complexity" evidence="1">
    <location>
        <begin position="113"/>
        <end position="125"/>
    </location>
</feature>
<name>A0ABR5BJ40_CRYGA</name>
<protein>
    <recommendedName>
        <fullName evidence="4">Zinc finger double-stranded RNA binding domain-containing protein</fullName>
    </recommendedName>
</protein>
<organism evidence="2 3">
    <name type="scientific">Cryptococcus bacillisporus CA1873</name>
    <dbReference type="NCBI Taxonomy" id="1296111"/>
    <lineage>
        <taxon>Eukaryota</taxon>
        <taxon>Fungi</taxon>
        <taxon>Dikarya</taxon>
        <taxon>Basidiomycota</taxon>
        <taxon>Agaricomycotina</taxon>
        <taxon>Tremellomycetes</taxon>
        <taxon>Tremellales</taxon>
        <taxon>Cryptococcaceae</taxon>
        <taxon>Cryptococcus</taxon>
        <taxon>Cryptococcus gattii species complex</taxon>
    </lineage>
</organism>
<gene>
    <name evidence="2" type="ORF">I314_00298</name>
</gene>
<dbReference type="EMBL" id="KN848889">
    <property type="protein sequence ID" value="KIR69193.1"/>
    <property type="molecule type" value="Genomic_DNA"/>
</dbReference>
<evidence type="ECO:0000313" key="2">
    <source>
        <dbReference type="EMBL" id="KIR69193.1"/>
    </source>
</evidence>